<dbReference type="AlphaFoldDB" id="A0A4P7NNY2"/>
<evidence type="ECO:0000313" key="9">
    <source>
        <dbReference type="Proteomes" id="UP000294847"/>
    </source>
</evidence>
<dbReference type="Pfam" id="PF13847">
    <property type="entry name" value="Methyltransf_31"/>
    <property type="match status" value="1"/>
</dbReference>
<evidence type="ECO:0000313" key="8">
    <source>
        <dbReference type="EMBL" id="QBZ63900.1"/>
    </source>
</evidence>
<evidence type="ECO:0000256" key="1">
    <source>
        <dbReference type="ARBA" id="ARBA00022490"/>
    </source>
</evidence>
<dbReference type="GO" id="GO:0005737">
    <property type="term" value="C:cytoplasm"/>
    <property type="evidence" value="ECO:0007669"/>
    <property type="project" value="UniProtKB-SubCell"/>
</dbReference>
<keyword evidence="4 5" id="KW-0949">S-adenosyl-L-methionine</keyword>
<dbReference type="GO" id="GO:0016192">
    <property type="term" value="P:vesicle-mediated transport"/>
    <property type="evidence" value="ECO:0007669"/>
    <property type="project" value="UniProtKB-UniRule"/>
</dbReference>
<keyword evidence="3 5" id="KW-0808">Transferase</keyword>
<dbReference type="FunFam" id="3.40.50.150:FF:000562">
    <property type="entry name" value="Protein-lysine N-methyltransferase EFM4"/>
    <property type="match status" value="1"/>
</dbReference>
<keyword evidence="2 5" id="KW-0489">Methyltransferase</keyword>
<dbReference type="Proteomes" id="UP000294847">
    <property type="component" value="Chromosome 6"/>
</dbReference>
<gene>
    <name evidence="5" type="primary">EFM4</name>
    <name evidence="8" type="ORF">PoMZ_05591</name>
</gene>
<evidence type="ECO:0000256" key="3">
    <source>
        <dbReference type="ARBA" id="ARBA00022679"/>
    </source>
</evidence>
<evidence type="ECO:0000256" key="4">
    <source>
        <dbReference type="ARBA" id="ARBA00022691"/>
    </source>
</evidence>
<dbReference type="HAMAP" id="MF_03188">
    <property type="entry name" value="Methyltr_EFM4"/>
    <property type="match status" value="1"/>
</dbReference>
<dbReference type="Gene3D" id="3.40.50.150">
    <property type="entry name" value="Vaccinia Virus protein VP39"/>
    <property type="match status" value="1"/>
</dbReference>
<dbReference type="InterPro" id="IPR025714">
    <property type="entry name" value="Methyltranfer_dom"/>
</dbReference>
<comment type="subcellular location">
    <subcellularLocation>
        <location evidence="5">Cytoplasm</location>
    </subcellularLocation>
</comment>
<evidence type="ECO:0000256" key="5">
    <source>
        <dbReference type="HAMAP-Rule" id="MF_03188"/>
    </source>
</evidence>
<accession>A0A4P7NNY2</accession>
<dbReference type="InterPro" id="IPR029063">
    <property type="entry name" value="SAM-dependent_MTases_sf"/>
</dbReference>
<dbReference type="SUPFAM" id="SSF53335">
    <property type="entry name" value="S-adenosyl-L-methionine-dependent methyltransferases"/>
    <property type="match status" value="1"/>
</dbReference>
<keyword evidence="1 5" id="KW-0963">Cytoplasm</keyword>
<sequence>MAETGQTTSKPEHLEPSKLGTKEYWDALYDTEIANHENNPSDIGTVWFDDSDAEAKMVSFLNTKRVDLSLDRNSTSFVDLGTGNGNMLHALRRAGWAGPCLGVDYSPAAVALAQKVAASTTYSEASDEDDEEHESEKRDPSNNPISFAQWDVLDGPLDPDAAATPRRGAWDVVLDKGTFDAVCLSADIDAATGRRRSEDYRARVLELLRPGDGGVFLVTSCNWTEEELRAWFEGRGGEGAARLVYADQVQYRSFSFGGVKGQTISTVCFVKKDSTS</sequence>
<dbReference type="InterPro" id="IPR026635">
    <property type="entry name" value="Efm4/METTL10"/>
</dbReference>
<feature type="region of interest" description="Disordered" evidence="6">
    <location>
        <begin position="121"/>
        <end position="145"/>
    </location>
</feature>
<dbReference type="PANTHER" id="PTHR12843">
    <property type="entry name" value="PROTEIN-LYSINE N-METHYLTRANSFERASE METTL10"/>
    <property type="match status" value="1"/>
</dbReference>
<comment type="similarity">
    <text evidence="5">Belongs to the class I-like SAM-binding methyltransferase superfamily. EFM4 family.</text>
</comment>
<dbReference type="GO" id="GO:0032259">
    <property type="term" value="P:methylation"/>
    <property type="evidence" value="ECO:0007669"/>
    <property type="project" value="UniProtKB-KW"/>
</dbReference>
<dbReference type="EC" id="2.1.1.-" evidence="5"/>
<evidence type="ECO:0000256" key="6">
    <source>
        <dbReference type="SAM" id="MobiDB-lite"/>
    </source>
</evidence>
<evidence type="ECO:0000259" key="7">
    <source>
        <dbReference type="Pfam" id="PF13847"/>
    </source>
</evidence>
<dbReference type="EMBL" id="CP034209">
    <property type="protein sequence ID" value="QBZ63900.1"/>
    <property type="molecule type" value="Genomic_DNA"/>
</dbReference>
<name>A0A4P7NNY2_PYROR</name>
<dbReference type="GO" id="GO:0016279">
    <property type="term" value="F:protein-lysine N-methyltransferase activity"/>
    <property type="evidence" value="ECO:0007669"/>
    <property type="project" value="UniProtKB-UniRule"/>
</dbReference>
<dbReference type="PANTHER" id="PTHR12843:SF5">
    <property type="entry name" value="EEF1A LYSINE METHYLTRANSFERASE 2"/>
    <property type="match status" value="1"/>
</dbReference>
<keyword evidence="5" id="KW-0813">Transport</keyword>
<comment type="function">
    <text evidence="5">S-adenosyl-L-methionine-dependent protein-lysine N-methyltransferase that mono- and dimethylates elongation factor 1-alpha at 'Lys-316'. May play a role in intracellular transport.</text>
</comment>
<feature type="domain" description="Methyltransferase" evidence="7">
    <location>
        <begin position="74"/>
        <end position="222"/>
    </location>
</feature>
<reference evidence="8 9" key="1">
    <citation type="journal article" date="2019" name="Mol. Biol. Evol.">
        <title>Blast fungal genomes show frequent chromosomal changes, gene gains and losses, and effector gene turnover.</title>
        <authorList>
            <person name="Gomez Luciano L.B."/>
            <person name="Jason Tsai I."/>
            <person name="Chuma I."/>
            <person name="Tosa Y."/>
            <person name="Chen Y.H."/>
            <person name="Li J.Y."/>
            <person name="Li M.Y."/>
            <person name="Jade Lu M.Y."/>
            <person name="Nakayashiki H."/>
            <person name="Li W.H."/>
        </authorList>
    </citation>
    <scope>NUCLEOTIDE SEQUENCE [LARGE SCALE GENOMIC DNA]</scope>
    <source>
        <strain evidence="8">MZ5-1-6</strain>
    </source>
</reference>
<evidence type="ECO:0000256" key="2">
    <source>
        <dbReference type="ARBA" id="ARBA00022603"/>
    </source>
</evidence>
<protein>
    <recommendedName>
        <fullName evidence="5">Protein-lysine N-methyltransferase EFM4</fullName>
        <ecNumber evidence="5">2.1.1.-</ecNumber>
    </recommendedName>
    <alternativeName>
        <fullName evidence="5">Elongation factor methyltransferase 4</fullName>
    </alternativeName>
</protein>
<proteinExistence type="inferred from homology"/>
<dbReference type="CDD" id="cd02440">
    <property type="entry name" value="AdoMet_MTases"/>
    <property type="match status" value="1"/>
</dbReference>
<organism evidence="8 9">
    <name type="scientific">Pyricularia oryzae</name>
    <name type="common">Rice blast fungus</name>
    <name type="synonym">Magnaporthe oryzae</name>
    <dbReference type="NCBI Taxonomy" id="318829"/>
    <lineage>
        <taxon>Eukaryota</taxon>
        <taxon>Fungi</taxon>
        <taxon>Dikarya</taxon>
        <taxon>Ascomycota</taxon>
        <taxon>Pezizomycotina</taxon>
        <taxon>Sordariomycetes</taxon>
        <taxon>Sordariomycetidae</taxon>
        <taxon>Magnaporthales</taxon>
        <taxon>Pyriculariaceae</taxon>
        <taxon>Pyricularia</taxon>
    </lineage>
</organism>